<keyword evidence="2" id="KW-1185">Reference proteome</keyword>
<gene>
    <name evidence="1" type="ORF">NBZ79_19230</name>
</gene>
<proteinExistence type="predicted"/>
<dbReference type="InterPro" id="IPR017853">
    <property type="entry name" value="GH"/>
</dbReference>
<reference evidence="1" key="1">
    <citation type="submission" date="2022-06" db="EMBL/GenBank/DDBJ databases">
        <title>Sneathiella actinostolidae sp. nov., isolated from a sea anemonein the Western Pacific Ocean.</title>
        <authorList>
            <person name="Wei M.J."/>
        </authorList>
    </citation>
    <scope>NUCLEOTIDE SEQUENCE</scope>
    <source>
        <strain evidence="1">PHK-P5</strain>
    </source>
</reference>
<dbReference type="Proteomes" id="UP001056291">
    <property type="component" value="Chromosome"/>
</dbReference>
<dbReference type="SUPFAM" id="SSF51445">
    <property type="entry name" value="(Trans)glycosidases"/>
    <property type="match status" value="1"/>
</dbReference>
<dbReference type="EMBL" id="CP098747">
    <property type="protein sequence ID" value="USG61294.1"/>
    <property type="molecule type" value="Genomic_DNA"/>
</dbReference>
<evidence type="ECO:0000313" key="2">
    <source>
        <dbReference type="Proteomes" id="UP001056291"/>
    </source>
</evidence>
<evidence type="ECO:0000313" key="1">
    <source>
        <dbReference type="EMBL" id="USG61294.1"/>
    </source>
</evidence>
<evidence type="ECO:0008006" key="3">
    <source>
        <dbReference type="Google" id="ProtNLM"/>
    </source>
</evidence>
<organism evidence="1 2">
    <name type="scientific">Sneathiella marina</name>
    <dbReference type="NCBI Taxonomy" id="2950108"/>
    <lineage>
        <taxon>Bacteria</taxon>
        <taxon>Pseudomonadati</taxon>
        <taxon>Pseudomonadota</taxon>
        <taxon>Alphaproteobacteria</taxon>
        <taxon>Sneathiellales</taxon>
        <taxon>Sneathiellaceae</taxon>
        <taxon>Sneathiella</taxon>
    </lineage>
</organism>
<protein>
    <recommendedName>
        <fullName evidence="3">Glycoside hydrolase family 42 N-terminal domain-containing protein</fullName>
    </recommendedName>
</protein>
<sequence length="381" mass="43166">MFHLPAGSESAELSNFPKSIFEQDDFFPLAVVLQDPENVERYQKLGINLYVGLWKGPTEQQLARLKKAKMPVMTKVNEVGLNSINNTIIAGWLMQDEPDNAQPIPGTKKHGLPIPPKEVIKYYQHIRNLDPSRPVMLILGQGVSWDQWFGRGVRTNHPEDYLEYVKAGDIVSFDIYPVTHQSPEISGRLDMVPKGVDRLIRWTDGRKPIWSVIGASRINNPDILPTGDEVRRQVWLSIIHGAQGIIYFVHQFKPRFVEAGLLQHKDLSAAVKDINRRITSLAPVLNSAQIRNAVSVEEAGKVPAVTALVKQDRCNLYIFAGSKSRLTVEATFHVKHNIIDQNFTVFDESRSVSLKNKIFQDTFDPYAVHLYQLKKDVPNCR</sequence>
<dbReference type="RefSeq" id="WP_251934281.1">
    <property type="nucleotide sequence ID" value="NZ_CP098747.1"/>
</dbReference>
<accession>A0ABY4W7P7</accession>
<dbReference type="Gene3D" id="3.20.20.80">
    <property type="entry name" value="Glycosidases"/>
    <property type="match status" value="1"/>
</dbReference>
<name>A0ABY4W7P7_9PROT</name>